<dbReference type="CDD" id="cd15566">
    <property type="entry name" value="PHD3_NSD"/>
    <property type="match status" value="1"/>
</dbReference>
<dbReference type="SMART" id="SM00184">
    <property type="entry name" value="RING"/>
    <property type="match status" value="2"/>
</dbReference>
<evidence type="ECO:0000256" key="2">
    <source>
        <dbReference type="ARBA" id="ARBA00022737"/>
    </source>
</evidence>
<dbReference type="InterPro" id="IPR019787">
    <property type="entry name" value="Znf_PHD-finger"/>
</dbReference>
<feature type="region of interest" description="Disordered" evidence="6">
    <location>
        <begin position="583"/>
        <end position="650"/>
    </location>
</feature>
<dbReference type="Pfam" id="PF07496">
    <property type="entry name" value="zf-CW"/>
    <property type="match status" value="3"/>
</dbReference>
<dbReference type="Pfam" id="PF23004">
    <property type="entry name" value="PHDvar_NSD"/>
    <property type="match status" value="1"/>
</dbReference>
<keyword evidence="4" id="KW-0862">Zinc</keyword>
<evidence type="ECO:0000256" key="3">
    <source>
        <dbReference type="ARBA" id="ARBA00022771"/>
    </source>
</evidence>
<feature type="domain" description="CW-type" evidence="8">
    <location>
        <begin position="783"/>
        <end position="838"/>
    </location>
</feature>
<evidence type="ECO:0000313" key="9">
    <source>
        <dbReference type="EMBL" id="CAK7923990.1"/>
    </source>
</evidence>
<dbReference type="SUPFAM" id="SSF57903">
    <property type="entry name" value="FYVE/PHD zinc finger"/>
    <property type="match status" value="1"/>
</dbReference>
<feature type="compositionally biased region" description="Low complexity" evidence="6">
    <location>
        <begin position="1"/>
        <end position="17"/>
    </location>
</feature>
<organism evidence="9 10">
    <name type="scientific">Peronospora matthiolae</name>
    <dbReference type="NCBI Taxonomy" id="2874970"/>
    <lineage>
        <taxon>Eukaryota</taxon>
        <taxon>Sar</taxon>
        <taxon>Stramenopiles</taxon>
        <taxon>Oomycota</taxon>
        <taxon>Peronosporomycetes</taxon>
        <taxon>Peronosporales</taxon>
        <taxon>Peronosporaceae</taxon>
        <taxon>Peronospora</taxon>
    </lineage>
</organism>
<evidence type="ECO:0000256" key="6">
    <source>
        <dbReference type="SAM" id="MobiDB-lite"/>
    </source>
</evidence>
<evidence type="ECO:0000259" key="8">
    <source>
        <dbReference type="PROSITE" id="PS51050"/>
    </source>
</evidence>
<feature type="compositionally biased region" description="Polar residues" evidence="6">
    <location>
        <begin position="918"/>
        <end position="942"/>
    </location>
</feature>
<feature type="domain" description="CW-type" evidence="8">
    <location>
        <begin position="962"/>
        <end position="1015"/>
    </location>
</feature>
<dbReference type="InterPro" id="IPR011011">
    <property type="entry name" value="Znf_FYVE_PHD"/>
</dbReference>
<feature type="domain" description="CW-type" evidence="8">
    <location>
        <begin position="647"/>
        <end position="700"/>
    </location>
</feature>
<dbReference type="GO" id="GO:0008270">
    <property type="term" value="F:zinc ion binding"/>
    <property type="evidence" value="ECO:0007669"/>
    <property type="project" value="UniProtKB-KW"/>
</dbReference>
<proteinExistence type="predicted"/>
<dbReference type="InterPro" id="IPR001965">
    <property type="entry name" value="Znf_PHD"/>
</dbReference>
<dbReference type="CDD" id="cd15565">
    <property type="entry name" value="PHD2_NSD"/>
    <property type="match status" value="1"/>
</dbReference>
<dbReference type="InterPro" id="IPR013083">
    <property type="entry name" value="Znf_RING/FYVE/PHD"/>
</dbReference>
<dbReference type="PROSITE" id="PS01359">
    <property type="entry name" value="ZF_PHD_1"/>
    <property type="match status" value="1"/>
</dbReference>
<gene>
    <name evidence="9" type="ORF">PM001_LOCUS9140</name>
</gene>
<dbReference type="PANTHER" id="PTHR46235:SF3">
    <property type="entry name" value="PHD FINGER-CONTAINING PROTEIN DDB_G0268158"/>
    <property type="match status" value="1"/>
</dbReference>
<reference evidence="9" key="1">
    <citation type="submission" date="2024-01" db="EMBL/GenBank/DDBJ databases">
        <authorList>
            <person name="Webb A."/>
        </authorList>
    </citation>
    <scope>NUCLEOTIDE SEQUENCE</scope>
    <source>
        <strain evidence="9">Pm1</strain>
    </source>
</reference>
<dbReference type="InterPro" id="IPR055198">
    <property type="entry name" value="NSD_PHD"/>
</dbReference>
<comment type="caution">
    <text evidence="9">The sequence shown here is derived from an EMBL/GenBank/DDBJ whole genome shotgun (WGS) entry which is preliminary data.</text>
</comment>
<feature type="region of interest" description="Disordered" evidence="6">
    <location>
        <begin position="247"/>
        <end position="378"/>
    </location>
</feature>
<feature type="compositionally biased region" description="Basic residues" evidence="6">
    <location>
        <begin position="299"/>
        <end position="327"/>
    </location>
</feature>
<feature type="region of interest" description="Disordered" evidence="6">
    <location>
        <begin position="704"/>
        <end position="777"/>
    </location>
</feature>
<dbReference type="Pfam" id="PF23011">
    <property type="entry name" value="PHD-1st_NSD"/>
    <property type="match status" value="1"/>
</dbReference>
<sequence length="1269" mass="138926">MESDASFGSSSSSSSDSVLIRVPLDQKRRKKLRAQLQEDQRRHGEHQSFLAASCSPDAHPRSPSFSTDLLESHDRSKSEHICVVCEQEGGGLVVCLGPCISAFHVRCLPPDSGAAEAQDEAWLCPNCKSKTHACFHCKRVGVEMLADDVRATTHSESPKRPVRKCRALSCGKFYHQECISQFPLARIAINTHFICPLHTCAGCNQSGAQQEAVRCMRCPVAYHARCLPRNCVRRISTKLIICPKHAGAEKEGTGSNDGIGERESKQSVKIATSKHASRERAGNEDEVVSEASVVSASSARRKEKREKREKRDKKKKKKKKKKDKHKERKESVVAQGNDALYYRNGERGGKKRKRSKRDILESDGKTVTQRVDKGSVPTSLDRRVDLSAAAQSAGSTVAWASCSSVSSLALSESPATVNRRIQKRLEEALGHSDDDDSDISISDPPPKMKPSGSDIHGVGNLDTSVVVKKEESSNGERPWPLNKSEVKETATSSSSSVPVDVHPSGDRGSLVAKSSTEEGTAGLKGNRDKHWQKDYDMDANTVRAMKREQLVPAEDGLMHDSQKSPSASVLISSSTSVAPAGLALKHVPSEDEDEDDNGGVGPATPPVNATPRTSRAYVYGKKKRKNKAKREAQRVLKRETSEEEDDEGDEAKWVQCDSCKKWRTVPRNFDLDAMPKHWYCNMNTWDQRFASCVVAEEVVKVGSSPRAGKRRYRLKNSKSSGSNAGDVGGYSSSGSGAYKRSGGPMRSSAADLTVQDEKDKTSRSKNKDKATKKRKITKQLKEKYREVKWVQCENSQCGKWRIVPASIDFDRLPAVWYCHLNTWAPELAKCSVSNPAEVNVFLLKQAKKDDRPPKKTKASILMGDPAPVVPVPATSGGGTIPTSPVNDPANACKPNVTKYGKGVKSTASWTRNTPLLVDSNTTDEACNDGNNNVDGATSGQTTKGKGGRGHNNSSNGHSTGMKKTVLEWAQCEKCNKWRKLPQHIKSSTLPDKWYCSMNHWDPTHAKCSVPEEADQEPLSLPPHPGSQWHKGGQKGQRSRRGKLSYSELLYGSTGQLRKAYTTESSTLSFEYEGMTYHRDGQYERSSMYVSPAAMAAAATMAGWGGSDHPDRATTSNWDVKGGSESRLDTVSAATPQLSVDRVAALVLESMDLRQRRSVLELLDVVNSALDGPKAAPTGLASLAVVTAALGQLEHRGLVEKVTTSPENGEENEPSRVRVRVEMLFNRAFCLPTHYRKVPTRPLKASKCWKYGTNVVTVSPVKDASSSHSR</sequence>
<evidence type="ECO:0000256" key="4">
    <source>
        <dbReference type="ARBA" id="ARBA00022833"/>
    </source>
</evidence>
<dbReference type="Gene3D" id="3.30.40.10">
    <property type="entry name" value="Zinc/RING finger domain, C3HC4 (zinc finger)"/>
    <property type="match status" value="2"/>
</dbReference>
<dbReference type="Pfam" id="PF22908">
    <property type="entry name" value="PHD_NSD"/>
    <property type="match status" value="1"/>
</dbReference>
<feature type="compositionally biased region" description="Basic and acidic residues" evidence="6">
    <location>
        <begin position="629"/>
        <end position="640"/>
    </location>
</feature>
<dbReference type="Gene3D" id="3.30.40.100">
    <property type="match status" value="3"/>
</dbReference>
<dbReference type="InterPro" id="IPR019786">
    <property type="entry name" value="Zinc_finger_PHD-type_CS"/>
</dbReference>
<dbReference type="InterPro" id="IPR059153">
    <property type="entry name" value="NSD_PHD-1st"/>
</dbReference>
<feature type="region of interest" description="Disordered" evidence="6">
    <location>
        <begin position="1009"/>
        <end position="1042"/>
    </location>
</feature>
<feature type="region of interest" description="Disordered" evidence="6">
    <location>
        <begin position="1"/>
        <end position="70"/>
    </location>
</feature>
<feature type="region of interest" description="Disordered" evidence="6">
    <location>
        <begin position="918"/>
        <end position="960"/>
    </location>
</feature>
<dbReference type="InterPro" id="IPR011124">
    <property type="entry name" value="Znf_CW"/>
</dbReference>
<feature type="compositionally biased region" description="Basic residues" evidence="6">
    <location>
        <begin position="707"/>
        <end position="716"/>
    </location>
</feature>
<dbReference type="GO" id="GO:0006338">
    <property type="term" value="P:chromatin remodeling"/>
    <property type="evidence" value="ECO:0007669"/>
    <property type="project" value="UniProtKB-ARBA"/>
</dbReference>
<protein>
    <submittedName>
        <fullName evidence="9">Uncharacterized protein</fullName>
    </submittedName>
</protein>
<dbReference type="PROSITE" id="PS51050">
    <property type="entry name" value="ZF_CW"/>
    <property type="match status" value="3"/>
</dbReference>
<evidence type="ECO:0000259" key="7">
    <source>
        <dbReference type="PROSITE" id="PS50016"/>
    </source>
</evidence>
<feature type="compositionally biased region" description="Basic and acidic residues" evidence="6">
    <location>
        <begin position="423"/>
        <end position="432"/>
    </location>
</feature>
<keyword evidence="1" id="KW-0479">Metal-binding</keyword>
<feature type="region of interest" description="Disordered" evidence="6">
    <location>
        <begin position="849"/>
        <end position="868"/>
    </location>
</feature>
<feature type="compositionally biased region" description="Low complexity" evidence="6">
    <location>
        <begin position="950"/>
        <end position="959"/>
    </location>
</feature>
<keyword evidence="2" id="KW-0677">Repeat</keyword>
<dbReference type="SMART" id="SM00249">
    <property type="entry name" value="PHD"/>
    <property type="match status" value="3"/>
</dbReference>
<dbReference type="InterPro" id="IPR001841">
    <property type="entry name" value="Znf_RING"/>
</dbReference>
<dbReference type="Proteomes" id="UP001162060">
    <property type="component" value="Unassembled WGS sequence"/>
</dbReference>
<dbReference type="PANTHER" id="PTHR46235">
    <property type="entry name" value="PHD FINGER-CONTAINING PROTEIN DDB_G0268158"/>
    <property type="match status" value="1"/>
</dbReference>
<dbReference type="InterPro" id="IPR055197">
    <property type="entry name" value="PHDvar_NSD"/>
</dbReference>
<accession>A0AAV1TP17</accession>
<evidence type="ECO:0000313" key="10">
    <source>
        <dbReference type="Proteomes" id="UP001162060"/>
    </source>
</evidence>
<keyword evidence="3 5" id="KW-0863">Zinc-finger</keyword>
<feature type="compositionally biased region" description="Basic and acidic residues" evidence="6">
    <location>
        <begin position="36"/>
        <end position="46"/>
    </location>
</feature>
<evidence type="ECO:0000256" key="5">
    <source>
        <dbReference type="PROSITE-ProRule" id="PRU00146"/>
    </source>
</evidence>
<dbReference type="EMBL" id="CAKLBY020000071">
    <property type="protein sequence ID" value="CAK7923990.1"/>
    <property type="molecule type" value="Genomic_DNA"/>
</dbReference>
<dbReference type="PROSITE" id="PS50016">
    <property type="entry name" value="ZF_PHD_2"/>
    <property type="match status" value="1"/>
</dbReference>
<feature type="compositionally biased region" description="Basic and acidic residues" evidence="6">
    <location>
        <begin position="755"/>
        <end position="769"/>
    </location>
</feature>
<feature type="compositionally biased region" description="Basic and acidic residues" evidence="6">
    <location>
        <begin position="525"/>
        <end position="534"/>
    </location>
</feature>
<evidence type="ECO:0000256" key="1">
    <source>
        <dbReference type="ARBA" id="ARBA00022723"/>
    </source>
</evidence>
<name>A0AAV1TP17_9STRA</name>
<dbReference type="AlphaFoldDB" id="A0AAV1TP17"/>
<feature type="domain" description="PHD-type" evidence="7">
    <location>
        <begin position="79"/>
        <end position="130"/>
    </location>
</feature>
<feature type="compositionally biased region" description="Low complexity" evidence="6">
    <location>
        <begin position="289"/>
        <end position="298"/>
    </location>
</feature>
<feature type="region of interest" description="Disordered" evidence="6">
    <location>
        <begin position="421"/>
        <end position="534"/>
    </location>
</feature>
<feature type="compositionally biased region" description="Low complexity" evidence="6">
    <location>
        <begin position="729"/>
        <end position="743"/>
    </location>
</feature>